<dbReference type="HAMAP" id="MF_01694">
    <property type="entry name" value="BioB"/>
    <property type="match status" value="1"/>
</dbReference>
<dbReference type="SFLD" id="SFLDS00029">
    <property type="entry name" value="Radical_SAM"/>
    <property type="match status" value="1"/>
</dbReference>
<dbReference type="Proteomes" id="UP000662957">
    <property type="component" value="Chromosome"/>
</dbReference>
<dbReference type="SUPFAM" id="SSF102114">
    <property type="entry name" value="Radical SAM enzymes"/>
    <property type="match status" value="1"/>
</dbReference>
<name>A0ABX7LUB6_9CAUL</name>
<dbReference type="InterPro" id="IPR010722">
    <property type="entry name" value="BATS_dom"/>
</dbReference>
<dbReference type="Pfam" id="PF04055">
    <property type="entry name" value="Radical_SAM"/>
    <property type="match status" value="1"/>
</dbReference>
<dbReference type="PANTHER" id="PTHR22976:SF2">
    <property type="entry name" value="BIOTIN SYNTHASE, MITOCHONDRIAL"/>
    <property type="match status" value="1"/>
</dbReference>
<evidence type="ECO:0000256" key="11">
    <source>
        <dbReference type="ARBA" id="ARBA00023014"/>
    </source>
</evidence>
<comment type="pathway">
    <text evidence="1 13">Cofactor biosynthesis; biotin biosynthesis; biotin from 7,8-diaminononanoate: step 2/2.</text>
</comment>
<keyword evidence="11 13" id="KW-0411">Iron-sulfur</keyword>
<dbReference type="SFLD" id="SFLDF00272">
    <property type="entry name" value="biotin_synthase"/>
    <property type="match status" value="1"/>
</dbReference>
<dbReference type="PROSITE" id="PS51918">
    <property type="entry name" value="RADICAL_SAM"/>
    <property type="match status" value="1"/>
</dbReference>
<evidence type="ECO:0000256" key="8">
    <source>
        <dbReference type="ARBA" id="ARBA00022723"/>
    </source>
</evidence>
<comment type="cofactor">
    <cofactor evidence="13">
        <name>[4Fe-4S] cluster</name>
        <dbReference type="ChEBI" id="CHEBI:49883"/>
    </cofactor>
    <text evidence="13">Binds 1 [4Fe-4S] cluster. The cluster is coordinated with 3 cysteines and an exchangeable S-adenosyl-L-methionine.</text>
</comment>
<evidence type="ECO:0000256" key="9">
    <source>
        <dbReference type="ARBA" id="ARBA00022756"/>
    </source>
</evidence>
<comment type="similarity">
    <text evidence="2 13">Belongs to the radical SAM superfamily. Biotin synthase family.</text>
</comment>
<dbReference type="Gene3D" id="3.20.20.70">
    <property type="entry name" value="Aldolase class I"/>
    <property type="match status" value="1"/>
</dbReference>
<dbReference type="RefSeq" id="WP_205682389.1">
    <property type="nucleotide sequence ID" value="NZ_CP070968.1"/>
</dbReference>
<dbReference type="SMART" id="SM00729">
    <property type="entry name" value="Elp3"/>
    <property type="match status" value="1"/>
</dbReference>
<dbReference type="Pfam" id="PF06968">
    <property type="entry name" value="BATS"/>
    <property type="match status" value="1"/>
</dbReference>
<keyword evidence="5 13" id="KW-0808">Transferase</keyword>
<keyword evidence="8 13" id="KW-0479">Metal-binding</keyword>
<dbReference type="GO" id="GO:0004076">
    <property type="term" value="F:biotin synthase activity"/>
    <property type="evidence" value="ECO:0007669"/>
    <property type="project" value="UniProtKB-EC"/>
</dbReference>
<feature type="domain" description="Radical SAM core" evidence="14">
    <location>
        <begin position="53"/>
        <end position="275"/>
    </location>
</feature>
<comment type="catalytic activity">
    <reaction evidence="12 13">
        <text>(4R,5S)-dethiobiotin + (sulfur carrier)-SH + 2 reduced [2Fe-2S]-[ferredoxin] + 2 S-adenosyl-L-methionine = (sulfur carrier)-H + biotin + 2 5'-deoxyadenosine + 2 L-methionine + 2 oxidized [2Fe-2S]-[ferredoxin]</text>
        <dbReference type="Rhea" id="RHEA:22060"/>
        <dbReference type="Rhea" id="RHEA-COMP:10000"/>
        <dbReference type="Rhea" id="RHEA-COMP:10001"/>
        <dbReference type="Rhea" id="RHEA-COMP:14737"/>
        <dbReference type="Rhea" id="RHEA-COMP:14739"/>
        <dbReference type="ChEBI" id="CHEBI:17319"/>
        <dbReference type="ChEBI" id="CHEBI:29917"/>
        <dbReference type="ChEBI" id="CHEBI:33737"/>
        <dbReference type="ChEBI" id="CHEBI:33738"/>
        <dbReference type="ChEBI" id="CHEBI:57586"/>
        <dbReference type="ChEBI" id="CHEBI:57844"/>
        <dbReference type="ChEBI" id="CHEBI:59789"/>
        <dbReference type="ChEBI" id="CHEBI:64428"/>
        <dbReference type="ChEBI" id="CHEBI:149473"/>
        <dbReference type="EC" id="2.8.1.6"/>
    </reaction>
</comment>
<dbReference type="InterPro" id="IPR002684">
    <property type="entry name" value="Biotin_synth/BioAB"/>
</dbReference>
<keyword evidence="6 13" id="KW-0949">S-adenosyl-L-methionine</keyword>
<dbReference type="CDD" id="cd01335">
    <property type="entry name" value="Radical_SAM"/>
    <property type="match status" value="1"/>
</dbReference>
<dbReference type="SFLD" id="SFLDG01060">
    <property type="entry name" value="BATS_domain_containing"/>
    <property type="match status" value="1"/>
</dbReference>
<dbReference type="InterPro" id="IPR007197">
    <property type="entry name" value="rSAM"/>
</dbReference>
<feature type="binding site" evidence="13">
    <location>
        <position position="75"/>
    </location>
    <ligand>
        <name>[4Fe-4S] cluster</name>
        <dbReference type="ChEBI" id="CHEBI:49883"/>
        <note>4Fe-4S-S-AdoMet</note>
    </ligand>
</feature>
<evidence type="ECO:0000256" key="6">
    <source>
        <dbReference type="ARBA" id="ARBA00022691"/>
    </source>
</evidence>
<feature type="binding site" evidence="13">
    <location>
        <position position="72"/>
    </location>
    <ligand>
        <name>[4Fe-4S] cluster</name>
        <dbReference type="ChEBI" id="CHEBI:49883"/>
        <note>4Fe-4S-S-AdoMet</note>
    </ligand>
</feature>
<evidence type="ECO:0000256" key="3">
    <source>
        <dbReference type="ARBA" id="ARBA00012236"/>
    </source>
</evidence>
<feature type="binding site" evidence="13">
    <location>
        <position position="279"/>
    </location>
    <ligand>
        <name>[2Fe-2S] cluster</name>
        <dbReference type="ChEBI" id="CHEBI:190135"/>
    </ligand>
</feature>
<keyword evidence="16" id="KW-1185">Reference proteome</keyword>
<evidence type="ECO:0000256" key="5">
    <source>
        <dbReference type="ARBA" id="ARBA00022679"/>
    </source>
</evidence>
<keyword evidence="7 13" id="KW-0001">2Fe-2S</keyword>
<evidence type="ECO:0000256" key="10">
    <source>
        <dbReference type="ARBA" id="ARBA00023004"/>
    </source>
</evidence>
<keyword evidence="10 13" id="KW-0408">Iron</keyword>
<evidence type="ECO:0000256" key="13">
    <source>
        <dbReference type="HAMAP-Rule" id="MF_01694"/>
    </source>
</evidence>
<accession>A0ABX7LUB6</accession>
<gene>
    <name evidence="13 15" type="primary">bioB</name>
    <name evidence="15" type="ORF">JX001_03995</name>
</gene>
<comment type="cofactor">
    <cofactor evidence="13">
        <name>[2Fe-2S] cluster</name>
        <dbReference type="ChEBI" id="CHEBI:190135"/>
    </cofactor>
    <text evidence="13">Binds 1 [2Fe-2S] cluster. The cluster is coordinated with 3 cysteines and 1 arginine.</text>
</comment>
<comment type="function">
    <text evidence="13">Catalyzes the conversion of dethiobiotin (DTB) to biotin by the insertion of a sulfur atom into dethiobiotin via a radical-based mechanism.</text>
</comment>
<dbReference type="EMBL" id="CP070968">
    <property type="protein sequence ID" value="QSF54981.1"/>
    <property type="molecule type" value="Genomic_DNA"/>
</dbReference>
<evidence type="ECO:0000256" key="2">
    <source>
        <dbReference type="ARBA" id="ARBA00010765"/>
    </source>
</evidence>
<dbReference type="InterPro" id="IPR024177">
    <property type="entry name" value="Biotin_synthase"/>
</dbReference>
<dbReference type="PANTHER" id="PTHR22976">
    <property type="entry name" value="BIOTIN SYNTHASE"/>
    <property type="match status" value="1"/>
</dbReference>
<feature type="binding site" evidence="13">
    <location>
        <position position="68"/>
    </location>
    <ligand>
        <name>[4Fe-4S] cluster</name>
        <dbReference type="ChEBI" id="CHEBI:49883"/>
        <note>4Fe-4S-S-AdoMet</note>
    </ligand>
</feature>
<evidence type="ECO:0000256" key="7">
    <source>
        <dbReference type="ARBA" id="ARBA00022714"/>
    </source>
</evidence>
<evidence type="ECO:0000313" key="15">
    <source>
        <dbReference type="EMBL" id="QSF54981.1"/>
    </source>
</evidence>
<reference evidence="15 16" key="1">
    <citation type="submission" date="2021-02" db="EMBL/GenBank/DDBJ databases">
        <title>Brevundimonas sp. CS1 genome sequence.</title>
        <authorList>
            <person name="Lee K."/>
            <person name="Choi Y.-J."/>
            <person name="Son H.-R."/>
        </authorList>
    </citation>
    <scope>NUCLEOTIDE SEQUENCE [LARGE SCALE GENOMIC DNA]</scope>
    <source>
        <strain evidence="15 16">CS1</strain>
    </source>
</reference>
<dbReference type="InterPro" id="IPR013785">
    <property type="entry name" value="Aldolase_TIM"/>
</dbReference>
<evidence type="ECO:0000256" key="12">
    <source>
        <dbReference type="ARBA" id="ARBA00051157"/>
    </source>
</evidence>
<dbReference type="NCBIfam" id="TIGR00433">
    <property type="entry name" value="bioB"/>
    <property type="match status" value="1"/>
</dbReference>
<dbReference type="SMART" id="SM00876">
    <property type="entry name" value="BATS"/>
    <property type="match status" value="1"/>
</dbReference>
<feature type="binding site" evidence="13">
    <location>
        <position position="203"/>
    </location>
    <ligand>
        <name>[2Fe-2S] cluster</name>
        <dbReference type="ChEBI" id="CHEBI:190135"/>
    </ligand>
</feature>
<dbReference type="InterPro" id="IPR006638">
    <property type="entry name" value="Elp3/MiaA/NifB-like_rSAM"/>
</dbReference>
<dbReference type="SFLD" id="SFLDG01278">
    <property type="entry name" value="biotin_synthase_like"/>
    <property type="match status" value="1"/>
</dbReference>
<keyword evidence="9 13" id="KW-0093">Biotin biosynthesis</keyword>
<evidence type="ECO:0000259" key="14">
    <source>
        <dbReference type="PROSITE" id="PS51918"/>
    </source>
</evidence>
<feature type="binding site" evidence="13">
    <location>
        <position position="143"/>
    </location>
    <ligand>
        <name>[2Fe-2S] cluster</name>
        <dbReference type="ChEBI" id="CHEBI:190135"/>
    </ligand>
</feature>
<sequence length="343" mass="36921">MADDLSRPVQARLDAAQPRHDWTLEEVEALFARPFMELVFDASTVHRRWFDPNQVQKSQLLSIKTGGCAENCGYCSQSASFKTGLKAEKLMEPSAVIAEAMAAKAGGASRFCMGAAWRDLKDRDTPKLAAMISGVKALGLETCATLGMLTADQAKQLKDAGLDYYNHNLDTGPDYYAEVVTTRSYQDRLDTLEHVRDAGMSTCCGGIVGMGEARRDRAGLLHALATLPVHPDSLPVNALVPVTGTPLGERVLKTGEIDPIEFVRTVAVARLVCPKAMVRLSAGRETMSPELQALCFLAGANSIFVGGKLLTTPNPEQDEDARLFALLDLQPMPVGAPDQATAS</sequence>
<evidence type="ECO:0000313" key="16">
    <source>
        <dbReference type="Proteomes" id="UP000662957"/>
    </source>
</evidence>
<protein>
    <recommendedName>
        <fullName evidence="3 13">Biotin synthase</fullName>
        <ecNumber evidence="3 13">2.8.1.6</ecNumber>
    </recommendedName>
</protein>
<dbReference type="InterPro" id="IPR058240">
    <property type="entry name" value="rSAM_sf"/>
</dbReference>
<dbReference type="EC" id="2.8.1.6" evidence="3 13"/>
<dbReference type="PIRSF" id="PIRSF001619">
    <property type="entry name" value="Biotin_synth"/>
    <property type="match status" value="1"/>
</dbReference>
<feature type="binding site" evidence="13">
    <location>
        <position position="112"/>
    </location>
    <ligand>
        <name>[2Fe-2S] cluster</name>
        <dbReference type="ChEBI" id="CHEBI:190135"/>
    </ligand>
</feature>
<proteinExistence type="inferred from homology"/>
<organism evidence="15 16">
    <name type="scientific">Brevundimonas fontaquae</name>
    <dbReference type="NCBI Taxonomy" id="2813778"/>
    <lineage>
        <taxon>Bacteria</taxon>
        <taxon>Pseudomonadati</taxon>
        <taxon>Pseudomonadota</taxon>
        <taxon>Alphaproteobacteria</taxon>
        <taxon>Caulobacterales</taxon>
        <taxon>Caulobacteraceae</taxon>
        <taxon>Brevundimonas</taxon>
    </lineage>
</organism>
<keyword evidence="4 13" id="KW-0004">4Fe-4S</keyword>
<evidence type="ECO:0000256" key="4">
    <source>
        <dbReference type="ARBA" id="ARBA00022485"/>
    </source>
</evidence>
<evidence type="ECO:0000256" key="1">
    <source>
        <dbReference type="ARBA" id="ARBA00004942"/>
    </source>
</evidence>
<comment type="subunit">
    <text evidence="13">Homodimer.</text>
</comment>